<accession>A0A371II69</accession>
<reference evidence="2" key="1">
    <citation type="submission" date="2018-05" db="EMBL/GenBank/DDBJ databases">
        <title>Draft genome of Mucuna pruriens seed.</title>
        <authorList>
            <person name="Nnadi N.E."/>
            <person name="Vos R."/>
            <person name="Hasami M.H."/>
            <person name="Devisetty U.K."/>
            <person name="Aguiy J.C."/>
        </authorList>
    </citation>
    <scope>NUCLEOTIDE SEQUENCE [LARGE SCALE GENOMIC DNA]</scope>
    <source>
        <strain evidence="2">JCA_2017</strain>
    </source>
</reference>
<feature type="non-terminal residue" evidence="2">
    <location>
        <position position="1"/>
    </location>
</feature>
<evidence type="ECO:0008006" key="4">
    <source>
        <dbReference type="Google" id="ProtNLM"/>
    </source>
</evidence>
<dbReference type="AlphaFoldDB" id="A0A371II69"/>
<evidence type="ECO:0000313" key="2">
    <source>
        <dbReference type="EMBL" id="RDY14736.1"/>
    </source>
</evidence>
<organism evidence="2 3">
    <name type="scientific">Mucuna pruriens</name>
    <name type="common">Velvet bean</name>
    <name type="synonym">Dolichos pruriens</name>
    <dbReference type="NCBI Taxonomy" id="157652"/>
    <lineage>
        <taxon>Eukaryota</taxon>
        <taxon>Viridiplantae</taxon>
        <taxon>Streptophyta</taxon>
        <taxon>Embryophyta</taxon>
        <taxon>Tracheophyta</taxon>
        <taxon>Spermatophyta</taxon>
        <taxon>Magnoliopsida</taxon>
        <taxon>eudicotyledons</taxon>
        <taxon>Gunneridae</taxon>
        <taxon>Pentapetalae</taxon>
        <taxon>rosids</taxon>
        <taxon>fabids</taxon>
        <taxon>Fabales</taxon>
        <taxon>Fabaceae</taxon>
        <taxon>Papilionoideae</taxon>
        <taxon>50 kb inversion clade</taxon>
        <taxon>NPAAA clade</taxon>
        <taxon>indigoferoid/millettioid clade</taxon>
        <taxon>Phaseoleae</taxon>
        <taxon>Mucuna</taxon>
    </lineage>
</organism>
<comment type="caution">
    <text evidence="2">The sequence shown here is derived from an EMBL/GenBank/DDBJ whole genome shotgun (WGS) entry which is preliminary data.</text>
</comment>
<proteinExistence type="predicted"/>
<keyword evidence="3" id="KW-1185">Reference proteome</keyword>
<evidence type="ECO:0000313" key="3">
    <source>
        <dbReference type="Proteomes" id="UP000257109"/>
    </source>
</evidence>
<dbReference type="Proteomes" id="UP000257109">
    <property type="component" value="Unassembled WGS sequence"/>
</dbReference>
<feature type="compositionally biased region" description="Basic and acidic residues" evidence="1">
    <location>
        <begin position="78"/>
        <end position="92"/>
    </location>
</feature>
<dbReference type="EMBL" id="QJKJ01000023">
    <property type="protein sequence ID" value="RDY14736.1"/>
    <property type="molecule type" value="Genomic_DNA"/>
</dbReference>
<gene>
    <name evidence="2" type="ORF">CR513_00138</name>
</gene>
<protein>
    <recommendedName>
        <fullName evidence="4">Retrotransposon gag domain-containing protein</fullName>
    </recommendedName>
</protein>
<evidence type="ECO:0000256" key="1">
    <source>
        <dbReference type="SAM" id="MobiDB-lite"/>
    </source>
</evidence>
<sequence length="92" mass="10649">MKQLKVADLFDIRQTKGESLKTYLARFNNAMVQVNDPDQKRPTSIGEIRAQAEKHIEVEEDLADRLEAEHQPMALQEMKSDTSKVSKEETRY</sequence>
<name>A0A371II69_MUCPR</name>
<feature type="region of interest" description="Disordered" evidence="1">
    <location>
        <begin position="70"/>
        <end position="92"/>
    </location>
</feature>